<evidence type="ECO:0000256" key="2">
    <source>
        <dbReference type="ARBA" id="ARBA00022490"/>
    </source>
</evidence>
<keyword evidence="4" id="KW-0677">Repeat</keyword>
<feature type="domain" description="Ig-like" evidence="7">
    <location>
        <begin position="1286"/>
        <end position="1374"/>
    </location>
</feature>
<dbReference type="SUPFAM" id="SSF49265">
    <property type="entry name" value="Fibronectin type III"/>
    <property type="match status" value="2"/>
</dbReference>
<reference evidence="9 10" key="1">
    <citation type="submission" date="2022-12" db="EMBL/GenBank/DDBJ databases">
        <title>Chromosome-level genome of Tegillarca granosa.</title>
        <authorList>
            <person name="Kim J."/>
        </authorList>
    </citation>
    <scope>NUCLEOTIDE SEQUENCE [LARGE SCALE GENOMIC DNA]</scope>
    <source>
        <strain evidence="9">Teg-2019</strain>
        <tissue evidence="9">Adductor muscle</tissue>
    </source>
</reference>
<feature type="domain" description="Ig-like" evidence="7">
    <location>
        <begin position="239"/>
        <end position="328"/>
    </location>
</feature>
<feature type="domain" description="Ig-like" evidence="7">
    <location>
        <begin position="104"/>
        <end position="194"/>
    </location>
</feature>
<keyword evidence="10" id="KW-1185">Reference proteome</keyword>
<dbReference type="SMART" id="SM00060">
    <property type="entry name" value="FN3"/>
    <property type="match status" value="3"/>
</dbReference>
<evidence type="ECO:0000256" key="1">
    <source>
        <dbReference type="ARBA" id="ARBA00004496"/>
    </source>
</evidence>
<feature type="domain" description="Ig-like" evidence="7">
    <location>
        <begin position="372"/>
        <end position="461"/>
    </location>
</feature>
<feature type="domain" description="Ig-like" evidence="7">
    <location>
        <begin position="1"/>
        <end position="86"/>
    </location>
</feature>
<dbReference type="InterPro" id="IPR000048">
    <property type="entry name" value="IQ_motif_EF-hand-BS"/>
</dbReference>
<evidence type="ECO:0000313" key="9">
    <source>
        <dbReference type="EMBL" id="KAJ8320411.1"/>
    </source>
</evidence>
<dbReference type="PANTHER" id="PTHR35971">
    <property type="entry name" value="SI:DKEY-31G6.6"/>
    <property type="match status" value="1"/>
</dbReference>
<feature type="domain" description="Ig-like" evidence="7">
    <location>
        <begin position="579"/>
        <end position="669"/>
    </location>
</feature>
<dbReference type="InterPro" id="IPR003961">
    <property type="entry name" value="FN3_dom"/>
</dbReference>
<dbReference type="PANTHER" id="PTHR35971:SF5">
    <property type="entry name" value="OBSCURIN LIKE CYTOSKELETAL ADAPTOR 1"/>
    <property type="match status" value="1"/>
</dbReference>
<dbReference type="SMART" id="SM00408">
    <property type="entry name" value="IGc2"/>
    <property type="match status" value="39"/>
</dbReference>
<feature type="domain" description="Ig-like" evidence="7">
    <location>
        <begin position="1482"/>
        <end position="1566"/>
    </location>
</feature>
<dbReference type="PROSITE" id="PS50835">
    <property type="entry name" value="IG_LIKE"/>
    <property type="match status" value="40"/>
</dbReference>
<accession>A0ABQ9FW80</accession>
<feature type="domain" description="Ig-like" evidence="7">
    <location>
        <begin position="3869"/>
        <end position="3948"/>
    </location>
</feature>
<feature type="domain" description="Ig-like" evidence="7">
    <location>
        <begin position="3685"/>
        <end position="3769"/>
    </location>
</feature>
<feature type="domain" description="Ig-like" evidence="7">
    <location>
        <begin position="4443"/>
        <end position="4532"/>
    </location>
</feature>
<comment type="subcellular location">
    <subcellularLocation>
        <location evidence="1">Cytoplasm</location>
    </subcellularLocation>
</comment>
<dbReference type="Pfam" id="PF00041">
    <property type="entry name" value="fn3"/>
    <property type="match status" value="3"/>
</dbReference>
<sequence length="4584" mass="515460">MKDVHGQDGSQVEMECRVAGHPRPTVTWYKDEQMIYQSEEFQIIYDDENFSKLIIADVYPEDAGKYTAVAKNEFGTAMTSAELFVAGPDDTAESIEEIEEAIPPYFSQKPKFQTLEIGDSVTFEAKIVASPKPDIIWSRDGTELTPTDKLSIATEVEGEIYHTAISLADIDIQDAGTYKVTATNERGTANVSVSLLVKKPEGPEKTDFRDSLKTEVKFEEDVSEEVTITQEKPEEREVPEFVVRIDDMTIKEGESVKFVCKARGEPTPEVTWYYNDEQIKSNDIYKVTPSEEGESTLEIPEAFPEDAGIYVVRATNVAGEIETSAVLTVTELVSEEESQEEVKFTADVVEEKAEETVTEVVLKEPEEERTVPEFVIRIDDTQVEEGKPVKFVCKAKGVPTPEVTWYYNDKPIKSDDVYRVTPSEEGESILEIPETFPEDAGIYVVRATNVAGEIETSAVLTVTELVEEEGEKPEETVTIEAHQAEEAAVKIQAAFRGFQARQEVKHIKEAKAEHEVPTEQEEVTIEVREEAPVEVTEEAPVEAEFVFGAPQDDEVDAQFEIPQETPTEGKDTEAEVTVPEFLRELSDQEVTEGDTVTFIVEVSGSPFPDISWFKDGTELESDDHFIMEVRGNYASLIIKDVLTDDDAEYVVKATNKAGSASSIGELFVNPSGEAPTFLSRLEDMEIELGAPITLECQVRGHPKQIIWMKDGEEISNERYKVDYTEEIAKLVVEESLPEDEGDYTIKVVNDKGVATSSAEVLIRLEAPTFTKPLTDVTVQVFDTAVFQCTVIGTPTPKVTFLANQSVIEESAKYHIKQEGDVAILEITDISLEDADVVYTCKAENLAGEQTCSAQLTAQAPALITESPEIVKAKEGETISITCKIEGHPAPTVTWVADGTVVPQDEHHLVEVTPDTVTLNIPHSTVEDTATYTLSVENPLGTDQKSVSVTVAGLEKAVQEDKPAGQAPEFVLKIKPQTIEEGETVDFNCEVRGEPKPELQWFLNGKPLQDEGRFMVFEENNVHHLEIYEIETTDQGEYTVQADNELGQATCTAQLQVLAKPVEEVKELEAPKFLIEIQTVEANIGETPKFTCKAVGKPMPEILWYKNDKEITKSDNRFKIEYTEEGESSLLVVDVLPEQDGTYTAEAKNEAGSVKCKAELFVEEPKDEKLAAPDFIKVPDKVVVREHGRAEFLVKVIGMPKPTVQWKKDDEILDDTELYHYEKYEDTYCFEIKDTEIEDGGVYTCVATNEVGETTCDIPLQVNAIDREKRLSESPLVLKHQESSQAPDFTRTIDDCTVMEDKSLTLSCVVTGLPRPEITWYRNGKEFVPTPNVSMSYDEETAILNIKKITMDQEGEFKCVAKNSAGEAECIAQVTVEGKTEAPVFTRKLNNRECKEGRPIKFECAAKGIPVPEITWFINEKPVEDSLRFRVDQRKTYTDLVHSLSIDNTEVEDAGEVKAIAKNKAGQAVTIAKLVVEEKKESPKFVKKLENKDVVEKNKLILEVEVTGRPKPTVTWYQTDKLLEESEDIRFEVEDKTYRLIISPVKLTDACLYSAKAQNTAGQASCSCRVKVLPARRPSILRKMSDTLVPEEGATKFECKVEGFPLPEVKWYINDKEIEEGPDVHFEFNRRDSTYTLTIDKCSPEMQGLIKAVAVNQGGEELCTANLEVRGRAPSFKEMPIKCTILEGSTAIFRCLVDGSPEPEIQWSKGKWNKIKDGGRFKVYKDEKTGEDVLEIADIKKKDAGTYQVTATNEHGSEAAPATIIVTDNEDDVQDWLAQLQHREYEKSELEGEEEWMPKLKHVEMEESPEKKKFVPGTAELEEKSAYEILARRRRSELERIPEQFDFEATPKDKLQMEEFTPAKPKEKKPEKPKAEVKEEYVRELKAELTEETEELELVIPKAKWEFVKPLQDVNIKETEEAVFECELNLQNVDVIWKVNGKEIEQSPKYVIHRDKTKHRLEISKCRPSDEGEVSCTYASLTTQAKLTVQEVPKEFTMYLDNTTVVENTDATFTCTVNDDEAEVTWTFNGKPINESDKYHISSDEVTHSLTIKDVSAEDTGIVQATVGDQSTSAELTIAETGADFVVPLTDKTALEKSDVEFVCELSHEVDNVRWFLDDVELRPSDKVKLVTDGNQHKLLISNIEVEDEGQISAIVGDKKTTACLYVKELSPEITKPLSDATIMEGDMVEFTCEVSEEGATVKWFLDGKEINEDERYEILSDRNIHKLKIKDAILPDAGEIMARLEDKTTKAKLTIEEAPTDFTAMLTEQHVEEHKACYFTCQVNKDDVTVTWYKDNQEIKPSDKHIIKDDGKSHTLIVMDAIKEDVAEYTVVVGDKKSAAKLHLDEAPVQFTIPLQEATCTEGESVTFICEITEENLPAKWMKDGIEIIPSDKVVIETEGKVHKLTLKDTTLDDRAEYTICVKDRTSTAPLFVEEIPLRITVPLKDKYDCVEGETVVLECEVNKPGIVAMWLKDGEQIMPMDEYEIQVDGCRHILKIPEATLDHEAEYTIMIGNQDSGTVLYVEEAPAEFTHRLSDIQGEEGQDFELECILSKPDVNVSWLKNRKPLTPTDRIKILCDRYRHVLRIMEAIPEDEGEYTCLLPDNTETSAFVKIKEVPPEFTKPLSDMTAKEKESVQMDCELNKPYLPVKWLKDGEDLTVTDRVNPVMDGYTQLLKFQDLTLEDGASYTCVFRDISTEGKLTVEELPPEFTKPLDDMTVKEKDTAKFECELTKPNIPVKWLKNGEEIKPDDHINIVMDSYIHQLVFTDITLADQAKYTCVCGNVSTEATLFVEELPAEFRKPLTDMTVKEKENVILECEINKPNIPVKWFKDGEEIKPDEHVKIVMDSYIHQLVFTEVTLADKAKYTCVCGDVSTEATLTVEELPAEFRKPLKDLTVKEKETAVMECELTKPNVPVKWFTDGKEIKPSDNIKIIMDSYTHQLVFTDVTLKDQAKYTCVCGDVFTEATLNVEELPAEFRKPLTDMTVKEKENVTLECELNKPNIPVKWFKDGEEIKPDDHVKIVMDSYIHQLVFTEVTLADKAKYTCVCGDVSTEATLTVEELPVEFTKPLKDMKVKEKETVTLECELNKPDRPVKWLKDGQEIKPDDRIKFVMDCYMHQIIITDVTLSDMGKITCVCGDVSTEATLTVEELPVEFTKPLKDMKVKEKETVTLECELNKPNRPVKWLKNGQEIKPDDRIKFVMDCYMHQIIITDVTLSDMGKITCVCGDVSTEATLTVEELPVEFTKPLKDMKVKEKETVTLECELNKPNRPVKWLKDGQEIKPDDRIKFVMDCYMHQIIITDVTLSDMGKITCVCGDVSTEATLTVEELPVEFTKPLKDMKVKEKETVTLECELNKPNRPVKWLKNGQEIKPDDRIKFVMDCYMHQIIITDVTLSDMGKITCVCGDVSTTATLLVEELPVEFTKPLKDFEVMEHTTVSLECEINKPNEKSKWYKDNKEIDSAGRFATIVDGGQHILTISDVQLPDEAEYKCIVGKKSTKATMLVKEAQVEFISPVKEMTVTEKDTVCLECEISKPNVKAKWLKDGKEIKPDKGHHVIVDGTRHRLVLDAAELDDQAEYTIEVEGKHSAAKLTVEEAPVEFIRPLTDVQVMENEKVVMECEVNKPDLLAKWFIDDEELTGSEHIELVVYSTIHQMIIETAKLEDEGKYTIVVGEKKSTATLLVDESPIELVTGLHDLYVPQKGTAVFECEVNIPNVKAKWYKDGEPITVSDGYDIRSDGTCHFLYLQKVSKEDMGEYTVVFDDLESSAYLKVKELPLKVTRPLLDAQITEKDSVTLTCEVSKPNVKAKWKKDGVEIEPSEHYDISTKDNVHTLKINNAVIEDGAVYTCQVEDKETVAKIVVKEEPLTVVKPLSDVEIKEGQTVTLECVASKPDAQVTWLKNGKPIPEDDEHTQIVVKDKVHQLIISDATLDDEADYSIKVGDKSSKAAIFVEEEPIDFVRKLEDVDVNEIPGEATFECEITKDNITAKWFKDGKPIQPGEKYKMVSEGTIHRLVVSDVDSEDEGDYMVVLRGKKSEAELVVEVAPELVLDKQFNEELTLNAGQSTAFEIPFKGNPQPKVVWTINNEDIPEDKRIEVETINNFTTMRLFKVKRSDQGDYTLTLENPAGKVSITIKLTVLDKPSPPVDLSVADVTAESVTLKWQPPEDDGGSEVTGYIIERREFNRRTWQKVDETTDLEYTIHKLLQGNQYYFHVIAKNAIGQSEPAELTEAVLAKNPFVEPDTPSIPVVSDVRRNSATVTWQPPENDGGSPITCYHLEKRSGFSGRWVQATKDLIEGTTYTVTDLIEDNTYEFRVAAENKAGLSKPSEPSESFKAKDPWSKPGPPGTPEIMGTDKSSVALKWTPPEDDGGAPVTNYVIEYRMIGAFRWLQANEDVTIFEPTYSVTGLKEGSDCEFRVSAENKAGVGQPSQPTRPVKVEAPTVGEAPKLLEELLDTTVVAPKDAILECDLERGEPEAEITWFKGPKEIRKSPKYEMSYEDDVASLVIHQTEPLDAGVYKCQATNVIGSIQTEGTLSVHTMPQLEYDNRLKSKQILKAGTSLSLQVNISGIPSPTVTWLFDDAPIEKSG</sequence>
<feature type="domain" description="Ig-like" evidence="7">
    <location>
        <begin position="1172"/>
        <end position="1271"/>
    </location>
</feature>
<feature type="domain" description="Ig-like" evidence="7">
    <location>
        <begin position="3418"/>
        <end position="3500"/>
    </location>
</feature>
<dbReference type="Proteomes" id="UP001217089">
    <property type="component" value="Unassembled WGS sequence"/>
</dbReference>
<feature type="domain" description="Ig-like" evidence="7">
    <location>
        <begin position="2171"/>
        <end position="2291"/>
    </location>
</feature>
<dbReference type="SUPFAM" id="SSF48726">
    <property type="entry name" value="Immunoglobulin"/>
    <property type="match status" value="42"/>
</dbReference>
<dbReference type="InterPro" id="IPR013098">
    <property type="entry name" value="Ig_I-set"/>
</dbReference>
<feature type="domain" description="Ig-like" evidence="7">
    <location>
        <begin position="767"/>
        <end position="856"/>
    </location>
</feature>
<organism evidence="9 10">
    <name type="scientific">Tegillarca granosa</name>
    <name type="common">Malaysian cockle</name>
    <name type="synonym">Anadara granosa</name>
    <dbReference type="NCBI Taxonomy" id="220873"/>
    <lineage>
        <taxon>Eukaryota</taxon>
        <taxon>Metazoa</taxon>
        <taxon>Spiralia</taxon>
        <taxon>Lophotrochozoa</taxon>
        <taxon>Mollusca</taxon>
        <taxon>Bivalvia</taxon>
        <taxon>Autobranchia</taxon>
        <taxon>Pteriomorphia</taxon>
        <taxon>Arcoida</taxon>
        <taxon>Arcoidea</taxon>
        <taxon>Arcidae</taxon>
        <taxon>Tegillarca</taxon>
    </lineage>
</organism>
<comment type="caution">
    <text evidence="9">The sequence shown here is derived from an EMBL/GenBank/DDBJ whole genome shotgun (WGS) entry which is preliminary data.</text>
</comment>
<dbReference type="InterPro" id="IPR007110">
    <property type="entry name" value="Ig-like_dom"/>
</dbReference>
<feature type="region of interest" description="Disordered" evidence="6">
    <location>
        <begin position="4317"/>
        <end position="4350"/>
    </location>
</feature>
<feature type="domain" description="Ig-like" evidence="7">
    <location>
        <begin position="3062"/>
        <end position="3146"/>
    </location>
</feature>
<feature type="domain" description="Fibronectin type-III" evidence="8">
    <location>
        <begin position="4240"/>
        <end position="4335"/>
    </location>
</feature>
<protein>
    <recommendedName>
        <fullName evidence="11">Titin</fullName>
    </recommendedName>
</protein>
<dbReference type="Pfam" id="PF07679">
    <property type="entry name" value="I-set"/>
    <property type="match status" value="42"/>
</dbReference>
<feature type="domain" description="Ig-like" evidence="7">
    <location>
        <begin position="3240"/>
        <end position="3324"/>
    </location>
</feature>
<feature type="domain" description="Ig-like" evidence="7">
    <location>
        <begin position="3506"/>
        <end position="3591"/>
    </location>
</feature>
<feature type="domain" description="Ig-like" evidence="7">
    <location>
        <begin position="2348"/>
        <end position="2419"/>
    </location>
</feature>
<dbReference type="PROSITE" id="PS50096">
    <property type="entry name" value="IQ"/>
    <property type="match status" value="1"/>
</dbReference>
<name>A0ABQ9FW80_TEGGR</name>
<dbReference type="CDD" id="cd00063">
    <property type="entry name" value="FN3"/>
    <property type="match status" value="3"/>
</dbReference>
<feature type="domain" description="Ig-like" evidence="7">
    <location>
        <begin position="3953"/>
        <end position="4038"/>
    </location>
</feature>
<feature type="domain" description="Ig-like" evidence="7">
    <location>
        <begin position="2795"/>
        <end position="2879"/>
    </location>
</feature>
<dbReference type="InterPro" id="IPR003599">
    <property type="entry name" value="Ig_sub"/>
</dbReference>
<dbReference type="PROSITE" id="PS50853">
    <property type="entry name" value="FN3"/>
    <property type="match status" value="3"/>
</dbReference>
<feature type="domain" description="Ig-like" evidence="7">
    <location>
        <begin position="3596"/>
        <end position="3678"/>
    </location>
</feature>
<evidence type="ECO:0000256" key="6">
    <source>
        <dbReference type="SAM" id="MobiDB-lite"/>
    </source>
</evidence>
<evidence type="ECO:0000259" key="8">
    <source>
        <dbReference type="PROSITE" id="PS50853"/>
    </source>
</evidence>
<evidence type="ECO:0000313" key="10">
    <source>
        <dbReference type="Proteomes" id="UP001217089"/>
    </source>
</evidence>
<dbReference type="CDD" id="cd23767">
    <property type="entry name" value="IQCD"/>
    <property type="match status" value="1"/>
</dbReference>
<feature type="domain" description="Ig-like" evidence="7">
    <location>
        <begin position="1382"/>
        <end position="1469"/>
    </location>
</feature>
<feature type="domain" description="Ig-like" evidence="7">
    <location>
        <begin position="2707"/>
        <end position="2790"/>
    </location>
</feature>
<proteinExistence type="predicted"/>
<keyword evidence="5" id="KW-1015">Disulfide bond</keyword>
<gene>
    <name evidence="9" type="ORF">KUTeg_001998</name>
</gene>
<feature type="domain" description="Ig-like" evidence="7">
    <location>
        <begin position="967"/>
        <end position="1055"/>
    </location>
</feature>
<feature type="domain" description="Ig-like" evidence="7">
    <location>
        <begin position="2527"/>
        <end position="2612"/>
    </location>
</feature>
<dbReference type="CDD" id="cd00096">
    <property type="entry name" value="Ig"/>
    <property type="match status" value="4"/>
</dbReference>
<dbReference type="Pfam" id="PF00612">
    <property type="entry name" value="IQ"/>
    <property type="match status" value="1"/>
</dbReference>
<feature type="domain" description="Fibronectin type-III" evidence="8">
    <location>
        <begin position="4141"/>
        <end position="4234"/>
    </location>
</feature>
<dbReference type="SMART" id="SM00409">
    <property type="entry name" value="IG"/>
    <property type="match status" value="42"/>
</dbReference>
<keyword evidence="3" id="KW-0597">Phosphoprotein</keyword>
<dbReference type="InterPro" id="IPR052385">
    <property type="entry name" value="Obscurin/Obscurin-like_Reg"/>
</dbReference>
<dbReference type="InterPro" id="IPR003598">
    <property type="entry name" value="Ig_sub2"/>
</dbReference>
<feature type="domain" description="Ig-like" evidence="7">
    <location>
        <begin position="1070"/>
        <end position="1160"/>
    </location>
</feature>
<dbReference type="PRINTS" id="PR00014">
    <property type="entry name" value="FNTYPEIII"/>
</dbReference>
<dbReference type="InterPro" id="IPR036179">
    <property type="entry name" value="Ig-like_dom_sf"/>
</dbReference>
<feature type="domain" description="Ig-like" evidence="7">
    <location>
        <begin position="3774"/>
        <end position="3865"/>
    </location>
</feature>
<keyword evidence="2" id="KW-0963">Cytoplasm</keyword>
<feature type="domain" description="Fibronectin type-III" evidence="8">
    <location>
        <begin position="4341"/>
        <end position="4437"/>
    </location>
</feature>
<feature type="domain" description="Ig-like" evidence="7">
    <location>
        <begin position="1577"/>
        <end position="1665"/>
    </location>
</feature>
<feature type="domain" description="Ig-like" evidence="7">
    <location>
        <begin position="1900"/>
        <end position="1987"/>
    </location>
</feature>
<feature type="domain" description="Ig-like" evidence="7">
    <location>
        <begin position="2884"/>
        <end position="2968"/>
    </location>
</feature>
<evidence type="ECO:0000256" key="4">
    <source>
        <dbReference type="ARBA" id="ARBA00022737"/>
    </source>
</evidence>
<dbReference type="Gene3D" id="2.60.40.10">
    <property type="entry name" value="Immunoglobulins"/>
    <property type="match status" value="46"/>
</dbReference>
<feature type="domain" description="Ig-like" evidence="7">
    <location>
        <begin position="2618"/>
        <end position="2701"/>
    </location>
</feature>
<feature type="domain" description="Ig-like" evidence="7">
    <location>
        <begin position="3329"/>
        <end position="3413"/>
    </location>
</feature>
<dbReference type="SMART" id="SM00015">
    <property type="entry name" value="IQ"/>
    <property type="match status" value="1"/>
</dbReference>
<dbReference type="InterPro" id="IPR013783">
    <property type="entry name" value="Ig-like_fold"/>
</dbReference>
<feature type="domain" description="Ig-like" evidence="7">
    <location>
        <begin position="2437"/>
        <end position="2521"/>
    </location>
</feature>
<feature type="domain" description="Ig-like" evidence="7">
    <location>
        <begin position="1673"/>
        <end position="1764"/>
    </location>
</feature>
<feature type="domain" description="Ig-like" evidence="7">
    <location>
        <begin position="4043"/>
        <end position="4134"/>
    </location>
</feature>
<dbReference type="EMBL" id="JARBDR010000141">
    <property type="protein sequence ID" value="KAJ8320411.1"/>
    <property type="molecule type" value="Genomic_DNA"/>
</dbReference>
<evidence type="ECO:0000256" key="5">
    <source>
        <dbReference type="ARBA" id="ARBA00023157"/>
    </source>
</evidence>
<feature type="domain" description="Ig-like" evidence="7">
    <location>
        <begin position="2973"/>
        <end position="3057"/>
    </location>
</feature>
<feature type="domain" description="Ig-like" evidence="7">
    <location>
        <begin position="675"/>
        <end position="761"/>
    </location>
</feature>
<feature type="domain" description="Ig-like" evidence="7">
    <location>
        <begin position="860"/>
        <end position="947"/>
    </location>
</feature>
<evidence type="ECO:0000259" key="7">
    <source>
        <dbReference type="PROSITE" id="PS50835"/>
    </source>
</evidence>
<feature type="domain" description="Ig-like" evidence="7">
    <location>
        <begin position="1992"/>
        <end position="2076"/>
    </location>
</feature>
<feature type="domain" description="Ig-like" evidence="7">
    <location>
        <begin position="3151"/>
        <end position="3235"/>
    </location>
</feature>
<evidence type="ECO:0008006" key="11">
    <source>
        <dbReference type="Google" id="ProtNLM"/>
    </source>
</evidence>
<evidence type="ECO:0000256" key="3">
    <source>
        <dbReference type="ARBA" id="ARBA00022553"/>
    </source>
</evidence>
<dbReference type="Gene3D" id="1.20.5.190">
    <property type="match status" value="1"/>
</dbReference>
<dbReference type="InterPro" id="IPR036116">
    <property type="entry name" value="FN3_sf"/>
</dbReference>